<dbReference type="SUPFAM" id="SSF55298">
    <property type="entry name" value="YjgF-like"/>
    <property type="match status" value="1"/>
</dbReference>
<keyword evidence="1" id="KW-0560">Oxidoreductase</keyword>
<dbReference type="InterPro" id="IPR035959">
    <property type="entry name" value="RutC-like_sf"/>
</dbReference>
<dbReference type="EMBL" id="VDMQ01000002">
    <property type="protein sequence ID" value="TNM57054.1"/>
    <property type="molecule type" value="Genomic_DNA"/>
</dbReference>
<dbReference type="Gene3D" id="3.30.1330.40">
    <property type="entry name" value="RutC-like"/>
    <property type="match status" value="1"/>
</dbReference>
<evidence type="ECO:0000256" key="1">
    <source>
        <dbReference type="ARBA" id="ARBA00023002"/>
    </source>
</evidence>
<dbReference type="InterPro" id="IPR044151">
    <property type="entry name" value="ALDH_KGSADH"/>
</dbReference>
<dbReference type="PANTHER" id="PTHR43353:SF3">
    <property type="entry name" value="ALDEHYDE DEHYDROGENASE-RELATED"/>
    <property type="match status" value="1"/>
</dbReference>
<accession>A0A5C4X4Z0</accession>
<dbReference type="InterPro" id="IPR016162">
    <property type="entry name" value="Ald_DH_N"/>
</dbReference>
<dbReference type="RefSeq" id="WP_139467844.1">
    <property type="nucleotide sequence ID" value="NZ_VDMQ01000002.1"/>
</dbReference>
<evidence type="ECO:0000259" key="4">
    <source>
        <dbReference type="Pfam" id="PF14588"/>
    </source>
</evidence>
<gene>
    <name evidence="5" type="ORF">FHQ09_05685</name>
</gene>
<sequence>MTTQFTTATTDSDVDTSLSGTSIVAGTKTPGQGETSRAINPATGETLDPEYTLLTEEQVSAAIAEAHDAFPSYRGTSPEIRATFLERIAANIESDARRIVDRAVLETGLPAGRLNGEITRTSNQLRLFASVVRLGDAHGVRIDPALPDRAPLPRPDIRQRKVPLGPVAVFGASNFPLAFSTAGGDTASALAAGCPVIVKAHNAHPGTNELVGAAITRAVRDSGLHPGVFSLVYGAGSEVGQQLATDRRITAVGFTGSRAAGLALSAATAARPTPIPVYAEMSSINPVFVLPGAIADDVAEVAQGFFGAVTGSSGQLCTSPGILFVPNGDRGDALTARIAEEFNAAKGQTMLTPSIAAAWQSGIDQLSAQPGVSSLAQGADGETLNAPGPRVFTTSIQDFASNKELQNEIFGSAALVVRYHSTDELEHVVAELEGQLTATLQMGEHDTEVADALVRALELTVGRIIVNGWPTGVDVGHAMIHGGPFPATSAPQTTSVGATAIDRFLRPVAYQNVPLDILHPVLQDANPWAVARVLDGRYSAAQRGDASAATDAAVSAKSFADGVRHRLNELGFDLPEANPASYSYETVTVAGQLAFVSGQIAKQGGEVPVQGVVGEDLSIEDGIAAAQLCAVNLIAQLETNLSLDNVEGIAKLNVYVASPTDFSKHPVVAEGASKLLVDALGDAGRHARTALGVPRLPANSPVEIEAVVKLKSPGELRPS</sequence>
<evidence type="ECO:0000259" key="3">
    <source>
        <dbReference type="Pfam" id="PF00171"/>
    </source>
</evidence>
<dbReference type="CDD" id="cd07129">
    <property type="entry name" value="ALDH_KGSADH"/>
    <property type="match status" value="1"/>
</dbReference>
<dbReference type="InterPro" id="IPR013813">
    <property type="entry name" value="Endoribo_LPSP/chorism_mut-like"/>
</dbReference>
<feature type="domain" description="Endoribonuclease L-PSP/chorismate mutase-like" evidence="4">
    <location>
        <begin position="566"/>
        <end position="701"/>
    </location>
</feature>
<dbReference type="CDD" id="cd02199">
    <property type="entry name" value="YjgF_YER057c_UK114_like_1"/>
    <property type="match status" value="1"/>
</dbReference>
<dbReference type="Gene3D" id="3.40.605.10">
    <property type="entry name" value="Aldehyde Dehydrogenase, Chain A, domain 1"/>
    <property type="match status" value="1"/>
</dbReference>
<dbReference type="Pfam" id="PF14588">
    <property type="entry name" value="YjgF_endoribonc"/>
    <property type="match status" value="1"/>
</dbReference>
<feature type="domain" description="Aldehyde dehydrogenase" evidence="3">
    <location>
        <begin position="31"/>
        <end position="475"/>
    </location>
</feature>
<feature type="compositionally biased region" description="Polar residues" evidence="2">
    <location>
        <begin position="29"/>
        <end position="38"/>
    </location>
</feature>
<evidence type="ECO:0000313" key="6">
    <source>
        <dbReference type="Proteomes" id="UP000314223"/>
    </source>
</evidence>
<feature type="region of interest" description="Disordered" evidence="2">
    <location>
        <begin position="1"/>
        <end position="44"/>
    </location>
</feature>
<dbReference type="InterPro" id="IPR050740">
    <property type="entry name" value="Aldehyde_DH_Superfamily"/>
</dbReference>
<reference evidence="5 6" key="1">
    <citation type="submission" date="2019-06" db="EMBL/GenBank/DDBJ databases">
        <authorList>
            <person name="Mardanova A.M."/>
            <person name="Pudova D.S."/>
            <person name="Shagimardanova E.I."/>
            <person name="Gogoleva N.E."/>
            <person name="Lutfullin M.T."/>
            <person name="Hadieva G.F."/>
            <person name="Sharipova M.R."/>
        </authorList>
    </citation>
    <scope>NUCLEOTIDE SEQUENCE [LARGE SCALE GENOMIC DNA]</scope>
    <source>
        <strain evidence="5 6">MG-1</strain>
    </source>
</reference>
<organism evidence="5 6">
    <name type="scientific">Brevibacterium sediminis</name>
    <dbReference type="NCBI Taxonomy" id="1857024"/>
    <lineage>
        <taxon>Bacteria</taxon>
        <taxon>Bacillati</taxon>
        <taxon>Actinomycetota</taxon>
        <taxon>Actinomycetes</taxon>
        <taxon>Micrococcales</taxon>
        <taxon>Brevibacteriaceae</taxon>
        <taxon>Brevibacterium</taxon>
    </lineage>
</organism>
<protein>
    <submittedName>
        <fullName evidence="5">Aldehyde dehydrogenase family protein</fullName>
    </submittedName>
</protein>
<dbReference type="PANTHER" id="PTHR43353">
    <property type="entry name" value="SUCCINATE-SEMIALDEHYDE DEHYDROGENASE, MITOCHONDRIAL"/>
    <property type="match status" value="1"/>
</dbReference>
<name>A0A5C4X4Z0_9MICO</name>
<dbReference type="SUPFAM" id="SSF53720">
    <property type="entry name" value="ALDH-like"/>
    <property type="match status" value="1"/>
</dbReference>
<dbReference type="AlphaFoldDB" id="A0A5C4X4Z0"/>
<dbReference type="InterPro" id="IPR016163">
    <property type="entry name" value="Ald_DH_C"/>
</dbReference>
<dbReference type="InterPro" id="IPR015590">
    <property type="entry name" value="Aldehyde_DH_dom"/>
</dbReference>
<evidence type="ECO:0000313" key="5">
    <source>
        <dbReference type="EMBL" id="TNM57054.1"/>
    </source>
</evidence>
<dbReference type="Pfam" id="PF00171">
    <property type="entry name" value="Aldedh"/>
    <property type="match status" value="1"/>
</dbReference>
<evidence type="ECO:0000256" key="2">
    <source>
        <dbReference type="SAM" id="MobiDB-lite"/>
    </source>
</evidence>
<dbReference type="Gene3D" id="3.40.309.10">
    <property type="entry name" value="Aldehyde Dehydrogenase, Chain A, domain 2"/>
    <property type="match status" value="1"/>
</dbReference>
<comment type="caution">
    <text evidence="5">The sequence shown here is derived from an EMBL/GenBank/DDBJ whole genome shotgun (WGS) entry which is preliminary data.</text>
</comment>
<feature type="compositionally biased region" description="Low complexity" evidence="2">
    <location>
        <begin position="1"/>
        <end position="22"/>
    </location>
</feature>
<dbReference type="Proteomes" id="UP000314223">
    <property type="component" value="Unassembled WGS sequence"/>
</dbReference>
<proteinExistence type="predicted"/>
<dbReference type="InterPro" id="IPR016161">
    <property type="entry name" value="Ald_DH/histidinol_DH"/>
</dbReference>
<dbReference type="GO" id="GO:0016620">
    <property type="term" value="F:oxidoreductase activity, acting on the aldehyde or oxo group of donors, NAD or NADP as acceptor"/>
    <property type="evidence" value="ECO:0007669"/>
    <property type="project" value="InterPro"/>
</dbReference>